<reference evidence="6 7" key="1">
    <citation type="submission" date="2024-12" db="EMBL/GenBank/DDBJ databases">
        <authorList>
            <person name="Lee Y."/>
        </authorList>
    </citation>
    <scope>NUCLEOTIDE SEQUENCE [LARGE SCALE GENOMIC DNA]</scope>
    <source>
        <strain evidence="6 7">03SUJ4</strain>
    </source>
</reference>
<evidence type="ECO:0000256" key="3">
    <source>
        <dbReference type="ARBA" id="ARBA00023163"/>
    </source>
</evidence>
<dbReference type="InterPro" id="IPR046335">
    <property type="entry name" value="LacI/GalR-like_sensor"/>
</dbReference>
<evidence type="ECO:0000256" key="2">
    <source>
        <dbReference type="ARBA" id="ARBA00023125"/>
    </source>
</evidence>
<keyword evidence="7" id="KW-1185">Reference proteome</keyword>
<evidence type="ECO:0000259" key="5">
    <source>
        <dbReference type="PROSITE" id="PS50949"/>
    </source>
</evidence>
<evidence type="ECO:0000313" key="7">
    <source>
        <dbReference type="Proteomes" id="UP001634747"/>
    </source>
</evidence>
<dbReference type="SUPFAM" id="SSF46785">
    <property type="entry name" value="Winged helix' DNA-binding domain"/>
    <property type="match status" value="1"/>
</dbReference>
<dbReference type="Pfam" id="PF00392">
    <property type="entry name" value="GntR"/>
    <property type="match status" value="1"/>
</dbReference>
<dbReference type="Pfam" id="PF13377">
    <property type="entry name" value="Peripla_BP_3"/>
    <property type="match status" value="1"/>
</dbReference>
<gene>
    <name evidence="6" type="ORF">ACK2TP_03010</name>
</gene>
<keyword evidence="1" id="KW-0805">Transcription regulation</keyword>
<accession>A0ABW9KG64</accession>
<dbReference type="InterPro" id="IPR028082">
    <property type="entry name" value="Peripla_BP_I"/>
</dbReference>
<dbReference type="CDD" id="cd07377">
    <property type="entry name" value="WHTH_GntR"/>
    <property type="match status" value="1"/>
</dbReference>
<name>A0ABW9KG64_9BACT</name>
<evidence type="ECO:0000256" key="1">
    <source>
        <dbReference type="ARBA" id="ARBA00023015"/>
    </source>
</evidence>
<dbReference type="EMBL" id="JBJYXY010000001">
    <property type="protein sequence ID" value="MFN2974721.1"/>
    <property type="molecule type" value="Genomic_DNA"/>
</dbReference>
<comment type="caution">
    <text evidence="6">The sequence shown here is derived from an EMBL/GenBank/DDBJ whole genome shotgun (WGS) entry which is preliminary data.</text>
</comment>
<dbReference type="PANTHER" id="PTHR30146">
    <property type="entry name" value="LACI-RELATED TRANSCRIPTIONAL REPRESSOR"/>
    <property type="match status" value="1"/>
</dbReference>
<keyword evidence="3" id="KW-0804">Transcription</keyword>
<dbReference type="SUPFAM" id="SSF53822">
    <property type="entry name" value="Periplasmic binding protein-like I"/>
    <property type="match status" value="1"/>
</dbReference>
<organism evidence="6 7">
    <name type="scientific">Terriglobus aquaticus</name>
    <dbReference type="NCBI Taxonomy" id="940139"/>
    <lineage>
        <taxon>Bacteria</taxon>
        <taxon>Pseudomonadati</taxon>
        <taxon>Acidobacteriota</taxon>
        <taxon>Terriglobia</taxon>
        <taxon>Terriglobales</taxon>
        <taxon>Acidobacteriaceae</taxon>
        <taxon>Terriglobus</taxon>
    </lineage>
</organism>
<dbReference type="SMART" id="SM00345">
    <property type="entry name" value="HTH_GNTR"/>
    <property type="match status" value="1"/>
</dbReference>
<dbReference type="PROSITE" id="PS50949">
    <property type="entry name" value="HTH_GNTR"/>
    <property type="match status" value="1"/>
</dbReference>
<keyword evidence="2" id="KW-0238">DNA-binding</keyword>
<dbReference type="InterPro" id="IPR000524">
    <property type="entry name" value="Tscrpt_reg_HTH_GntR"/>
</dbReference>
<dbReference type="PANTHER" id="PTHR30146:SF109">
    <property type="entry name" value="HTH-TYPE TRANSCRIPTIONAL REGULATOR GALS"/>
    <property type="match status" value="1"/>
</dbReference>
<dbReference type="InterPro" id="IPR036390">
    <property type="entry name" value="WH_DNA-bd_sf"/>
</dbReference>
<dbReference type="RefSeq" id="WP_263413723.1">
    <property type="nucleotide sequence ID" value="NZ_BAABBH010000001.1"/>
</dbReference>
<feature type="region of interest" description="Disordered" evidence="4">
    <location>
        <begin position="1"/>
        <end position="29"/>
    </location>
</feature>
<protein>
    <submittedName>
        <fullName evidence="6">GntR family transcriptional regulator</fullName>
    </submittedName>
</protein>
<feature type="domain" description="HTH gntR-type" evidence="5">
    <location>
        <begin position="36"/>
        <end position="104"/>
    </location>
</feature>
<feature type="compositionally biased region" description="Basic and acidic residues" evidence="4">
    <location>
        <begin position="1"/>
        <end position="11"/>
    </location>
</feature>
<dbReference type="Gene3D" id="3.40.50.2300">
    <property type="match status" value="2"/>
</dbReference>
<dbReference type="InterPro" id="IPR036388">
    <property type="entry name" value="WH-like_DNA-bd_sf"/>
</dbReference>
<proteinExistence type="predicted"/>
<dbReference type="PRINTS" id="PR00035">
    <property type="entry name" value="HTHGNTR"/>
</dbReference>
<dbReference type="Proteomes" id="UP001634747">
    <property type="component" value="Unassembled WGS sequence"/>
</dbReference>
<evidence type="ECO:0000313" key="6">
    <source>
        <dbReference type="EMBL" id="MFN2974721.1"/>
    </source>
</evidence>
<dbReference type="CDD" id="cd06267">
    <property type="entry name" value="PBP1_LacI_sugar_binding-like"/>
    <property type="match status" value="1"/>
</dbReference>
<sequence>MATGVKQDKSKTKASQAGEARSGGEARGVAATRGELPLHRSIYQQLLQEVQNGTWKVGSKLPSEAALCERFGASRITVAKAIGTLQREGLVRRRAGSGTFVQQPPAASTASLRFGLLIPDLGATEIFEPICRGMMLSPLTRPHSLVWGHAGPQKEFPELAAEDLCRQFIEQRLHGVFFAPVEYAADRHAANHRIVEALERAGIVVVLLDRCVERFPARSRFDLVGIDNHRAGALLTQHVIAAGAKRPVFLGRARSAGTVHMRASGYWTAVRDAGLEYDGAYLRGDLDDPAFLCGVLERERPDALICQNDHAAAVVMRSLVGQGVAVPGQVRVAGFDDVKYAEYLPVPLTTIRQDCAELGQVAMLTMLERLRNPGHPARDVLVDFELVVRESTR</sequence>
<dbReference type="Gene3D" id="1.10.10.10">
    <property type="entry name" value="Winged helix-like DNA-binding domain superfamily/Winged helix DNA-binding domain"/>
    <property type="match status" value="1"/>
</dbReference>
<evidence type="ECO:0000256" key="4">
    <source>
        <dbReference type="SAM" id="MobiDB-lite"/>
    </source>
</evidence>